<evidence type="ECO:0000256" key="3">
    <source>
        <dbReference type="SAM" id="Coils"/>
    </source>
</evidence>
<feature type="compositionally biased region" description="Basic and acidic residues" evidence="4">
    <location>
        <begin position="199"/>
        <end position="213"/>
    </location>
</feature>
<feature type="domain" description="EMI" evidence="6">
    <location>
        <begin position="27"/>
        <end position="102"/>
    </location>
</feature>
<organism evidence="7 8">
    <name type="scientific">Merluccius polli</name>
    <name type="common">Benguela hake</name>
    <name type="synonym">Merluccius cadenati</name>
    <dbReference type="NCBI Taxonomy" id="89951"/>
    <lineage>
        <taxon>Eukaryota</taxon>
        <taxon>Metazoa</taxon>
        <taxon>Chordata</taxon>
        <taxon>Craniata</taxon>
        <taxon>Vertebrata</taxon>
        <taxon>Euteleostomi</taxon>
        <taxon>Actinopterygii</taxon>
        <taxon>Neopterygii</taxon>
        <taxon>Teleostei</taxon>
        <taxon>Neoteleostei</taxon>
        <taxon>Acanthomorphata</taxon>
        <taxon>Zeiogadaria</taxon>
        <taxon>Gadariae</taxon>
        <taxon>Gadiformes</taxon>
        <taxon>Gadoidei</taxon>
        <taxon>Merlucciidae</taxon>
        <taxon>Merluccius</taxon>
    </lineage>
</organism>
<feature type="region of interest" description="Disordered" evidence="4">
    <location>
        <begin position="179"/>
        <end position="235"/>
    </location>
</feature>
<dbReference type="AlphaFoldDB" id="A0AA47M5L8"/>
<name>A0AA47M5L8_MERPO</name>
<feature type="coiled-coil region" evidence="3">
    <location>
        <begin position="465"/>
        <end position="492"/>
    </location>
</feature>
<dbReference type="Gene3D" id="1.10.287.1490">
    <property type="match status" value="1"/>
</dbReference>
<dbReference type="PANTHER" id="PTHR45615">
    <property type="entry name" value="MYOSIN HEAVY CHAIN, NON-MUSCLE"/>
    <property type="match status" value="1"/>
</dbReference>
<dbReference type="EMBL" id="JAOPHQ010005771">
    <property type="protein sequence ID" value="KAK0133954.1"/>
    <property type="molecule type" value="Genomic_DNA"/>
</dbReference>
<evidence type="ECO:0000313" key="7">
    <source>
        <dbReference type="EMBL" id="KAK0133954.1"/>
    </source>
</evidence>
<evidence type="ECO:0000256" key="5">
    <source>
        <dbReference type="SAM" id="SignalP"/>
    </source>
</evidence>
<reference evidence="7" key="1">
    <citation type="journal article" date="2023" name="Front. Mar. Sci.">
        <title>A new Merluccius polli reference genome to investigate the effects of global change in West African waters.</title>
        <authorList>
            <person name="Mateo J.L."/>
            <person name="Blanco-Fernandez C."/>
            <person name="Garcia-Vazquez E."/>
            <person name="Machado-Schiaffino G."/>
        </authorList>
    </citation>
    <scope>NUCLEOTIDE SEQUENCE</scope>
    <source>
        <strain evidence="7">C29</strain>
        <tissue evidence="7">Fin</tissue>
    </source>
</reference>
<feature type="chain" id="PRO_5041251986" evidence="5">
    <location>
        <begin position="22"/>
        <end position="901"/>
    </location>
</feature>
<proteinExistence type="predicted"/>
<keyword evidence="8" id="KW-1185">Reference proteome</keyword>
<comment type="caution">
    <text evidence="7">The sequence shown here is derived from an EMBL/GenBank/DDBJ whole genome shotgun (WGS) entry which is preliminary data.</text>
</comment>
<feature type="signal peptide" evidence="5">
    <location>
        <begin position="1"/>
        <end position="21"/>
    </location>
</feature>
<feature type="coiled-coil region" evidence="3">
    <location>
        <begin position="261"/>
        <end position="288"/>
    </location>
</feature>
<dbReference type="Pfam" id="PF07546">
    <property type="entry name" value="EMI"/>
    <property type="match status" value="1"/>
</dbReference>
<feature type="coiled-coil region" evidence="3">
    <location>
        <begin position="821"/>
        <end position="855"/>
    </location>
</feature>
<evidence type="ECO:0000256" key="1">
    <source>
        <dbReference type="ARBA" id="ARBA00022729"/>
    </source>
</evidence>
<keyword evidence="1 5" id="KW-0732">Signal</keyword>
<feature type="region of interest" description="Disordered" evidence="4">
    <location>
        <begin position="881"/>
        <end position="901"/>
    </location>
</feature>
<evidence type="ECO:0000256" key="2">
    <source>
        <dbReference type="ARBA" id="ARBA00023157"/>
    </source>
</evidence>
<keyword evidence="2" id="KW-1015">Disulfide bond</keyword>
<protein>
    <submittedName>
        <fullName evidence="7">EMILIN-3</fullName>
    </submittedName>
</protein>
<gene>
    <name evidence="7" type="primary">EMILIN3_0</name>
    <name evidence="7" type="ORF">N1851_030502</name>
</gene>
<feature type="coiled-coil region" evidence="3">
    <location>
        <begin position="675"/>
        <end position="702"/>
    </location>
</feature>
<dbReference type="PANTHER" id="PTHR45615:SF80">
    <property type="entry name" value="GRIP DOMAIN-CONTAINING PROTEIN"/>
    <property type="match status" value="1"/>
</dbReference>
<keyword evidence="3" id="KW-0175">Coiled coil</keyword>
<feature type="compositionally biased region" description="Basic and acidic residues" evidence="4">
    <location>
        <begin position="221"/>
        <end position="235"/>
    </location>
</feature>
<accession>A0AA47M5L8</accession>
<dbReference type="Proteomes" id="UP001174136">
    <property type="component" value="Unassembled WGS sequence"/>
</dbReference>
<sequence length="901" mass="98704">MTHMSVSPLVALTLFVALVGAKFYSPPQNHCAYVVEKTVSFSMQEGAAPYVKAEYNKCSWGKKCPALLYRLMYKPIFKVAHKMVTELEWRCCPGFSGYGCMEATYHHPPVRMMPPFKGPPFTKGPQFKGPPHKGPMFKGPMVKGPMFKGPPMKANPWSQPKGPPTGGIHAYPMHHFESPMAPSYPETSFEPYPSGPEPMPDHEGPHQTGHEPEPLPESEMELGHGHGLGHEDQHGHAPEQHVLVETAPTHEGIEVEGQGLNSEADERLDQMEDDIRRLSQGLETLRGTVNGLEDGLRASLREDANRMLSALLSAGPSPVSAPSLASSHSAVGFGDIPGGDPALDGVDGRHVFPPTGDLSGRIEELRADLQAKTAELLELRTTVMSHDGALKTLSGDRFGSTGVGVDDGQKAAEILVDAKLSGTRAEILGGFEKRVTGAGARCEEKAGEVRRQCQREHGEQREQMQQGLEDSASSLKREMVKLQTQVHGLESTENCCGRMPGLVERMTLLELSVAGLNQSQGHLRVALGGHRDHIEGMLEGRLGYVETKLNLTDKATVGEVEGRGRDPGRSDVEQRLEAKLEWQLKALEGRLLIAVEELSNATAPLDGHAVPALETELESLRRRLEMDVDRVQKHLSSLEMRCTSSLTSSVVQGDAAIATTAADRDQEESGVKGMLDLQADRLDRLNATLEILRRHLALREQQEAEAGGSSVQGELMFLKFNIRSVNRTLNVLQGSVGTVVRHVDQANSTWHEREERLVQQMKGMVQLVGRQASMLGSGERRLTRMKGELQEMKRRLAGELQGCRSTALGVRKEVSEVEGRVASVEDQCKGLNHVVEDLEKIREELERQSDGLFTQLNGTLFSHAQQLSDLRGELKNCSVKAETSQQSADPAQTRGDTFTLI</sequence>
<evidence type="ECO:0000313" key="8">
    <source>
        <dbReference type="Proteomes" id="UP001174136"/>
    </source>
</evidence>
<evidence type="ECO:0000256" key="4">
    <source>
        <dbReference type="SAM" id="MobiDB-lite"/>
    </source>
</evidence>
<evidence type="ECO:0000259" key="6">
    <source>
        <dbReference type="PROSITE" id="PS51041"/>
    </source>
</evidence>
<dbReference type="InterPro" id="IPR011489">
    <property type="entry name" value="EMI_domain"/>
</dbReference>
<dbReference type="PROSITE" id="PS51041">
    <property type="entry name" value="EMI"/>
    <property type="match status" value="1"/>
</dbReference>